<gene>
    <name evidence="1" type="ORF">J42TS3_37850</name>
</gene>
<dbReference type="Proteomes" id="UP000679992">
    <property type="component" value="Unassembled WGS sequence"/>
</dbReference>
<reference evidence="1 2" key="1">
    <citation type="submission" date="2021-03" db="EMBL/GenBank/DDBJ databases">
        <title>Antimicrobial resistance genes in bacteria isolated from Japanese honey, and their potential for conferring macrolide and lincosamide resistance in the American foulbrood pathogen Paenibacillus larvae.</title>
        <authorList>
            <person name="Okamoto M."/>
            <person name="Kumagai M."/>
            <person name="Kanamori H."/>
            <person name="Takamatsu D."/>
        </authorList>
    </citation>
    <scope>NUCLEOTIDE SEQUENCE [LARGE SCALE GENOMIC DNA]</scope>
    <source>
        <strain evidence="1 2">J42TS3</strain>
    </source>
</reference>
<dbReference type="RefSeq" id="WP_213655950.1">
    <property type="nucleotide sequence ID" value="NZ_BOSL01000013.1"/>
</dbReference>
<protein>
    <submittedName>
        <fullName evidence="1">Uncharacterized protein</fullName>
    </submittedName>
</protein>
<evidence type="ECO:0000313" key="2">
    <source>
        <dbReference type="Proteomes" id="UP000679992"/>
    </source>
</evidence>
<organism evidence="1 2">
    <name type="scientific">Paenibacillus vini</name>
    <dbReference type="NCBI Taxonomy" id="1476024"/>
    <lineage>
        <taxon>Bacteria</taxon>
        <taxon>Bacillati</taxon>
        <taxon>Bacillota</taxon>
        <taxon>Bacilli</taxon>
        <taxon>Bacillales</taxon>
        <taxon>Paenibacillaceae</taxon>
        <taxon>Paenibacillus</taxon>
    </lineage>
</organism>
<evidence type="ECO:0000313" key="1">
    <source>
        <dbReference type="EMBL" id="GIP54750.1"/>
    </source>
</evidence>
<name>A0ABQ4MFH1_9BACL</name>
<accession>A0ABQ4MFH1</accession>
<keyword evidence="2" id="KW-1185">Reference proteome</keyword>
<comment type="caution">
    <text evidence="1">The sequence shown here is derived from an EMBL/GenBank/DDBJ whole genome shotgun (WGS) entry which is preliminary data.</text>
</comment>
<proteinExistence type="predicted"/>
<sequence length="123" mass="14295">MTVTVYQYVFTDRDKTRVHTTLVNEAGAVLDRNIATYEAYPLKQIADEHAHYMLRVLKRSMSLDRVIYDCNIRGRVEYTPRAGGFTGEMTYHPRLGKVEKVRLQWADPLPEDAEDDEDKEAEE</sequence>
<dbReference type="EMBL" id="BOSL01000013">
    <property type="protein sequence ID" value="GIP54750.1"/>
    <property type="molecule type" value="Genomic_DNA"/>
</dbReference>